<name>A0A6N4XR23_9FLAO</name>
<organism evidence="2 3">
    <name type="scientific">Chryseobacterium fistulae</name>
    <dbReference type="NCBI Taxonomy" id="2675058"/>
    <lineage>
        <taxon>Bacteria</taxon>
        <taxon>Pseudomonadati</taxon>
        <taxon>Bacteroidota</taxon>
        <taxon>Flavobacteriia</taxon>
        <taxon>Flavobacteriales</taxon>
        <taxon>Weeksellaceae</taxon>
        <taxon>Chryseobacterium group</taxon>
        <taxon>Chryseobacterium</taxon>
    </lineage>
</organism>
<dbReference type="Gene3D" id="3.90.79.10">
    <property type="entry name" value="Nucleoside Triphosphate Pyrophosphohydrolase"/>
    <property type="match status" value="1"/>
</dbReference>
<dbReference type="CDD" id="cd18873">
    <property type="entry name" value="NUDIX_NadM_like"/>
    <property type="match status" value="1"/>
</dbReference>
<gene>
    <name evidence="2" type="ORF">CHRY9393_00359</name>
</gene>
<dbReference type="Pfam" id="PF21906">
    <property type="entry name" value="WHD_NrtR"/>
    <property type="match status" value="1"/>
</dbReference>
<reference evidence="2 3" key="1">
    <citation type="submission" date="2020-01" db="EMBL/GenBank/DDBJ databases">
        <authorList>
            <person name="Rodrigo-Torres L."/>
            <person name="Arahal R. D."/>
            <person name="Lucena T."/>
        </authorList>
    </citation>
    <scope>NUCLEOTIDE SEQUENCE [LARGE SCALE GENOMIC DNA]</scope>
    <source>
        <strain evidence="2 3">CECT 9393</strain>
    </source>
</reference>
<dbReference type="InterPro" id="IPR036388">
    <property type="entry name" value="WH-like_DNA-bd_sf"/>
</dbReference>
<dbReference type="PROSITE" id="PS51462">
    <property type="entry name" value="NUDIX"/>
    <property type="match status" value="1"/>
</dbReference>
<sequence>MKIIDSQIKQTLQELIDTKNFVPQISVDCTIFGFHNNILKVLLLKYPELDCWSLPGGFVFNDEDLREAAARVLYERTHLKDLFLKQFHTFGRIDRTENNIHRILLRNKGIEVPNDHWIFNRFITVAYCSLIDFSITHTFPDSFNETCEWFEVSNLPEMAFDHDRIIETGLEYLRMNINTEVAASNLLPEKFTMKDLQSFYETILGQQFRRNNFQRKILSLHILDRLEKLYDGSANKAPYLYKFKNNIHHSTNRYPISNDNGIHNL</sequence>
<dbReference type="PANTHER" id="PTHR43736">
    <property type="entry name" value="ADP-RIBOSE PYROPHOSPHATASE"/>
    <property type="match status" value="1"/>
</dbReference>
<dbReference type="SUPFAM" id="SSF46785">
    <property type="entry name" value="Winged helix' DNA-binding domain"/>
    <property type="match status" value="1"/>
</dbReference>
<keyword evidence="3" id="KW-1185">Reference proteome</keyword>
<protein>
    <recommendedName>
        <fullName evidence="1">Nudix hydrolase domain-containing protein</fullName>
    </recommendedName>
</protein>
<accession>A0A6N4XR23</accession>
<proteinExistence type="predicted"/>
<feature type="domain" description="Nudix hydrolase" evidence="1">
    <location>
        <begin position="22"/>
        <end position="172"/>
    </location>
</feature>
<dbReference type="EMBL" id="CACVBY010000004">
    <property type="protein sequence ID" value="CAA7386069.1"/>
    <property type="molecule type" value="Genomic_DNA"/>
</dbReference>
<dbReference type="InterPro" id="IPR054105">
    <property type="entry name" value="WHD_NrtR"/>
</dbReference>
<evidence type="ECO:0000313" key="3">
    <source>
        <dbReference type="Proteomes" id="UP000445309"/>
    </source>
</evidence>
<dbReference type="AlphaFoldDB" id="A0A6N4XR23"/>
<evidence type="ECO:0000259" key="1">
    <source>
        <dbReference type="PROSITE" id="PS51462"/>
    </source>
</evidence>
<dbReference type="SUPFAM" id="SSF55811">
    <property type="entry name" value="Nudix"/>
    <property type="match status" value="1"/>
</dbReference>
<dbReference type="Proteomes" id="UP000445309">
    <property type="component" value="Unassembled WGS sequence"/>
</dbReference>
<dbReference type="InterPro" id="IPR000086">
    <property type="entry name" value="NUDIX_hydrolase_dom"/>
</dbReference>
<dbReference type="Pfam" id="PF00293">
    <property type="entry name" value="NUDIX"/>
    <property type="match status" value="1"/>
</dbReference>
<evidence type="ECO:0000313" key="2">
    <source>
        <dbReference type="EMBL" id="CAA7386069.1"/>
    </source>
</evidence>
<dbReference type="InterPro" id="IPR015797">
    <property type="entry name" value="NUDIX_hydrolase-like_dom_sf"/>
</dbReference>
<dbReference type="PANTHER" id="PTHR43736:SF4">
    <property type="entry name" value="SLR1690 PROTEIN"/>
    <property type="match status" value="1"/>
</dbReference>
<dbReference type="RefSeq" id="WP_162071785.1">
    <property type="nucleotide sequence ID" value="NZ_CACVBY010000004.1"/>
</dbReference>
<dbReference type="InterPro" id="IPR036390">
    <property type="entry name" value="WH_DNA-bd_sf"/>
</dbReference>
<dbReference type="Gene3D" id="1.10.10.10">
    <property type="entry name" value="Winged helix-like DNA-binding domain superfamily/Winged helix DNA-binding domain"/>
    <property type="match status" value="1"/>
</dbReference>